<feature type="compositionally biased region" description="Basic and acidic residues" evidence="1">
    <location>
        <begin position="1"/>
        <end position="12"/>
    </location>
</feature>
<keyword evidence="3" id="KW-1185">Reference proteome</keyword>
<organism evidence="2 3">
    <name type="scientific">Saccharata proteae CBS 121410</name>
    <dbReference type="NCBI Taxonomy" id="1314787"/>
    <lineage>
        <taxon>Eukaryota</taxon>
        <taxon>Fungi</taxon>
        <taxon>Dikarya</taxon>
        <taxon>Ascomycota</taxon>
        <taxon>Pezizomycotina</taxon>
        <taxon>Dothideomycetes</taxon>
        <taxon>Dothideomycetes incertae sedis</taxon>
        <taxon>Botryosphaeriales</taxon>
        <taxon>Saccharataceae</taxon>
        <taxon>Saccharata</taxon>
    </lineage>
</organism>
<comment type="caution">
    <text evidence="2">The sequence shown here is derived from an EMBL/GenBank/DDBJ whole genome shotgun (WGS) entry which is preliminary data.</text>
</comment>
<gene>
    <name evidence="2" type="ORF">K490DRAFT_69172</name>
</gene>
<dbReference type="EMBL" id="ML978747">
    <property type="protein sequence ID" value="KAF2084057.1"/>
    <property type="molecule type" value="Genomic_DNA"/>
</dbReference>
<evidence type="ECO:0000313" key="3">
    <source>
        <dbReference type="Proteomes" id="UP000799776"/>
    </source>
</evidence>
<dbReference type="Proteomes" id="UP000799776">
    <property type="component" value="Unassembled WGS sequence"/>
</dbReference>
<dbReference type="AlphaFoldDB" id="A0A9P4HP10"/>
<sequence>MNVQRELGEEAARGSTEQTGVDGSVKGWQEDSLKDIDLADLSRGKIGQLKDLMGAVTFQSSDASSYITGYELRVDSFDAIPRFCEPHSFATRVGFPSSGAGNCSRHADACHARTPPHSGSIKCTDFTSDYGATPLYNRGLGGWIGIQKAGTIEFGRHERNRDHGR</sequence>
<protein>
    <submittedName>
        <fullName evidence="2">Uncharacterized protein</fullName>
    </submittedName>
</protein>
<proteinExistence type="predicted"/>
<name>A0A9P4HP10_9PEZI</name>
<feature type="region of interest" description="Disordered" evidence="1">
    <location>
        <begin position="1"/>
        <end position="27"/>
    </location>
</feature>
<accession>A0A9P4HP10</accession>
<evidence type="ECO:0000256" key="1">
    <source>
        <dbReference type="SAM" id="MobiDB-lite"/>
    </source>
</evidence>
<reference evidence="2" key="1">
    <citation type="journal article" date="2020" name="Stud. Mycol.">
        <title>101 Dothideomycetes genomes: a test case for predicting lifestyles and emergence of pathogens.</title>
        <authorList>
            <person name="Haridas S."/>
            <person name="Albert R."/>
            <person name="Binder M."/>
            <person name="Bloem J."/>
            <person name="Labutti K."/>
            <person name="Salamov A."/>
            <person name="Andreopoulos B."/>
            <person name="Baker S."/>
            <person name="Barry K."/>
            <person name="Bills G."/>
            <person name="Bluhm B."/>
            <person name="Cannon C."/>
            <person name="Castanera R."/>
            <person name="Culley D."/>
            <person name="Daum C."/>
            <person name="Ezra D."/>
            <person name="Gonzalez J."/>
            <person name="Henrissat B."/>
            <person name="Kuo A."/>
            <person name="Liang C."/>
            <person name="Lipzen A."/>
            <person name="Lutzoni F."/>
            <person name="Magnuson J."/>
            <person name="Mondo S."/>
            <person name="Nolan M."/>
            <person name="Ohm R."/>
            <person name="Pangilinan J."/>
            <person name="Park H.-J."/>
            <person name="Ramirez L."/>
            <person name="Alfaro M."/>
            <person name="Sun H."/>
            <person name="Tritt A."/>
            <person name="Yoshinaga Y."/>
            <person name="Zwiers L.-H."/>
            <person name="Turgeon B."/>
            <person name="Goodwin S."/>
            <person name="Spatafora J."/>
            <person name="Crous P."/>
            <person name="Grigoriev I."/>
        </authorList>
    </citation>
    <scope>NUCLEOTIDE SEQUENCE</scope>
    <source>
        <strain evidence="2">CBS 121410</strain>
    </source>
</reference>
<evidence type="ECO:0000313" key="2">
    <source>
        <dbReference type="EMBL" id="KAF2084057.1"/>
    </source>
</evidence>